<feature type="compositionally biased region" description="Low complexity" evidence="1">
    <location>
        <begin position="47"/>
        <end position="60"/>
    </location>
</feature>
<evidence type="ECO:0008006" key="4">
    <source>
        <dbReference type="Google" id="ProtNLM"/>
    </source>
</evidence>
<dbReference type="EMBL" id="VJMJ01000090">
    <property type="protein sequence ID" value="KAF0736084.1"/>
    <property type="molecule type" value="Genomic_DNA"/>
</dbReference>
<dbReference type="AlphaFoldDB" id="A0A6G0X809"/>
<gene>
    <name evidence="2" type="ORF">Ae201684_007670</name>
</gene>
<dbReference type="Proteomes" id="UP000481153">
    <property type="component" value="Unassembled WGS sequence"/>
</dbReference>
<evidence type="ECO:0000313" key="2">
    <source>
        <dbReference type="EMBL" id="KAF0736084.1"/>
    </source>
</evidence>
<dbReference type="VEuPathDB" id="FungiDB:AeMF1_004831"/>
<evidence type="ECO:0000313" key="3">
    <source>
        <dbReference type="Proteomes" id="UP000481153"/>
    </source>
</evidence>
<organism evidence="2 3">
    <name type="scientific">Aphanomyces euteiches</name>
    <dbReference type="NCBI Taxonomy" id="100861"/>
    <lineage>
        <taxon>Eukaryota</taxon>
        <taxon>Sar</taxon>
        <taxon>Stramenopiles</taxon>
        <taxon>Oomycota</taxon>
        <taxon>Saprolegniomycetes</taxon>
        <taxon>Saprolegniales</taxon>
        <taxon>Verrucalvaceae</taxon>
        <taxon>Aphanomyces</taxon>
    </lineage>
</organism>
<feature type="region of interest" description="Disordered" evidence="1">
    <location>
        <begin position="38"/>
        <end position="61"/>
    </location>
</feature>
<comment type="caution">
    <text evidence="2">The sequence shown here is derived from an EMBL/GenBank/DDBJ whole genome shotgun (WGS) entry which is preliminary data.</text>
</comment>
<name>A0A6G0X809_9STRA</name>
<sequence length="372" mass="42324">MMSTEAEETNQVVQDLHLLFATDDQLCSDLEYVCNLLSSPEKPPTNSPSRTAKTSKKTSSWHLDRRKREILELRRQVDVLKGSLLEAQQLATGKPDMSVWERAARDQVVASSKSISENEKLRAHVVENATFIEEMVETLRKKPRLSLENDEVIRDELIQQPDGRITPERVYHVTLAAPFRLIGAAVWKVFNGEHPMKIPDGAEQTLEAIDQFTVYQTFRNAGASVLVHANMIYKYYVEVDREVIVWRSVLEDALMPHMTEGAVQDKWGWLVVAPTANLATCRVTFLHQVIPTHKTSFAEHVKAKNVLMKKYAFIQPPDIPGTFPGGAVNEEMEIPIPFAKKTFLDRDKEMELTLKRVIDQVVFDFQKSNLSP</sequence>
<accession>A0A6G0X809</accession>
<evidence type="ECO:0000256" key="1">
    <source>
        <dbReference type="SAM" id="MobiDB-lite"/>
    </source>
</evidence>
<reference evidence="2 3" key="1">
    <citation type="submission" date="2019-07" db="EMBL/GenBank/DDBJ databases">
        <title>Genomics analysis of Aphanomyces spp. identifies a new class of oomycete effector associated with host adaptation.</title>
        <authorList>
            <person name="Gaulin E."/>
        </authorList>
    </citation>
    <scope>NUCLEOTIDE SEQUENCE [LARGE SCALE GENOMIC DNA]</scope>
    <source>
        <strain evidence="2 3">ATCC 201684</strain>
    </source>
</reference>
<keyword evidence="3" id="KW-1185">Reference proteome</keyword>
<protein>
    <recommendedName>
        <fullName evidence="4">START domain-containing protein</fullName>
    </recommendedName>
</protein>
<proteinExistence type="predicted"/>